<keyword evidence="8" id="KW-0129">CBS domain</keyword>
<feature type="transmembrane region" description="Helical" evidence="9">
    <location>
        <begin position="178"/>
        <end position="199"/>
    </location>
</feature>
<feature type="transmembrane region" description="Helical" evidence="9">
    <location>
        <begin position="104"/>
        <end position="124"/>
    </location>
</feature>
<dbReference type="InterPro" id="IPR001807">
    <property type="entry name" value="ClC"/>
</dbReference>
<keyword evidence="2 9" id="KW-0813">Transport</keyword>
<dbReference type="CDD" id="cd03684">
    <property type="entry name" value="ClC_3_like"/>
    <property type="match status" value="1"/>
</dbReference>
<dbReference type="PANTHER" id="PTHR45711">
    <property type="entry name" value="CHLORIDE CHANNEL PROTEIN"/>
    <property type="match status" value="1"/>
</dbReference>
<comment type="caution">
    <text evidence="12">The sequence shown here is derived from an EMBL/GenBank/DDBJ whole genome shotgun (WGS) entry which is preliminary data.</text>
</comment>
<keyword evidence="3 9" id="KW-0812">Transmembrane</keyword>
<comment type="similarity">
    <text evidence="9">Belongs to the chloride channel (TC 2.A.49) family.</text>
</comment>
<feature type="transmembrane region" description="Helical" evidence="9">
    <location>
        <begin position="451"/>
        <end position="471"/>
    </location>
</feature>
<feature type="transmembrane region" description="Helical" evidence="9">
    <location>
        <begin position="220"/>
        <end position="243"/>
    </location>
</feature>
<proteinExistence type="inferred from homology"/>
<dbReference type="PANTHER" id="PTHR45711:SF9">
    <property type="entry name" value="ANION_PROTON EXCHANGE TRANSPORTER GEF1"/>
    <property type="match status" value="1"/>
</dbReference>
<keyword evidence="4 9" id="KW-1133">Transmembrane helix</keyword>
<feature type="transmembrane region" description="Helical" evidence="9">
    <location>
        <begin position="517"/>
        <end position="537"/>
    </location>
</feature>
<dbReference type="Proteomes" id="UP001479436">
    <property type="component" value="Unassembled WGS sequence"/>
</dbReference>
<dbReference type="SUPFAM" id="SSF81340">
    <property type="entry name" value="Clc chloride channel"/>
    <property type="match status" value="1"/>
</dbReference>
<evidence type="ECO:0000256" key="7">
    <source>
        <dbReference type="ARBA" id="ARBA00023214"/>
    </source>
</evidence>
<evidence type="ECO:0000256" key="1">
    <source>
        <dbReference type="ARBA" id="ARBA00004141"/>
    </source>
</evidence>
<dbReference type="InterPro" id="IPR000644">
    <property type="entry name" value="CBS_dom"/>
</dbReference>
<dbReference type="Gene3D" id="1.10.3080.10">
    <property type="entry name" value="Clc chloride channel"/>
    <property type="match status" value="1"/>
</dbReference>
<organism evidence="12 13">
    <name type="scientific">Basidiobolus ranarum</name>
    <dbReference type="NCBI Taxonomy" id="34480"/>
    <lineage>
        <taxon>Eukaryota</taxon>
        <taxon>Fungi</taxon>
        <taxon>Fungi incertae sedis</taxon>
        <taxon>Zoopagomycota</taxon>
        <taxon>Entomophthoromycotina</taxon>
        <taxon>Basidiobolomycetes</taxon>
        <taxon>Basidiobolales</taxon>
        <taxon>Basidiobolaceae</taxon>
        <taxon>Basidiobolus</taxon>
    </lineage>
</organism>
<evidence type="ECO:0000256" key="8">
    <source>
        <dbReference type="PROSITE-ProRule" id="PRU00703"/>
    </source>
</evidence>
<dbReference type="Gene3D" id="3.90.1280.20">
    <property type="match status" value="1"/>
</dbReference>
<reference evidence="12 13" key="1">
    <citation type="submission" date="2023-04" db="EMBL/GenBank/DDBJ databases">
        <title>Genome of Basidiobolus ranarum AG-B5.</title>
        <authorList>
            <person name="Stajich J.E."/>
            <person name="Carter-House D."/>
            <person name="Gryganskyi A."/>
        </authorList>
    </citation>
    <scope>NUCLEOTIDE SEQUENCE [LARGE SCALE GENOMIC DNA]</scope>
    <source>
        <strain evidence="12 13">AG-B5</strain>
    </source>
</reference>
<keyword evidence="13" id="KW-1185">Reference proteome</keyword>
<dbReference type="SMART" id="SM00116">
    <property type="entry name" value="CBS"/>
    <property type="match status" value="2"/>
</dbReference>
<dbReference type="CDD" id="cd04591">
    <property type="entry name" value="CBS_pair_voltage-gated_CLC_euk_bac"/>
    <property type="match status" value="1"/>
</dbReference>
<feature type="compositionally biased region" description="Low complexity" evidence="10">
    <location>
        <begin position="17"/>
        <end position="27"/>
    </location>
</feature>
<dbReference type="InterPro" id="IPR046342">
    <property type="entry name" value="CBS_dom_sf"/>
</dbReference>
<dbReference type="PROSITE" id="PS51371">
    <property type="entry name" value="CBS"/>
    <property type="match status" value="2"/>
</dbReference>
<accession>A0ABR2VV30</accession>
<comment type="subcellular location">
    <subcellularLocation>
        <location evidence="1 9">Membrane</location>
        <topology evidence="1 9">Multi-pass membrane protein</topology>
    </subcellularLocation>
</comment>
<evidence type="ECO:0000256" key="10">
    <source>
        <dbReference type="SAM" id="MobiDB-lite"/>
    </source>
</evidence>
<protein>
    <recommendedName>
        <fullName evidence="9">Chloride channel protein</fullName>
    </recommendedName>
</protein>
<sequence length="775" mass="86255">MSSDFTFKRRGLDRRAASPLPSSFSPAGIRTSRSNDGRLSQEPNVETDALDWGGDVLERRVAYDNFTTIDWIHDFAKERSRLRKLKHHKGSKRKWLQLSNATQAWIIVFGVGLAAGLIAALINISSEWLSDIREGYCTTGFYLNKKFCCWEIDESIPCEYWNAWGMVMSPKSEAGRFWISYTIYLVTGIGFAATSGVLVKAYAPYAIWDGLAEIKTILGGFIIKGFLGVWTLVIKSLGLILAVASGLSLGKEGPLVHITCCCGNVFLRLFPKYSHNEAKKREILSAAAAGGISVAFGAPIGGVLFSLEEVSYYFSDSTMWRSFFCAMVASVVLQLINPFRTGKLVMFQASYTRDWHGFEMIFFIFLGILGGLLGALIIRLNLRITRIRNITFIRHYPITEVVIVAAITALISYLNIFMRVDSTELISNLFRECEGNDYYTLCHHDSYASNVGLLIVAAILKIILTVLTFGIRLPAGIFMPSMVVGACFGRALGILVEAWQRYNPDFWLFASCPPDGSCITPGTYALVGATAALGGVTRMTVSLVVIMFELTGALTYVLPIMIAVMLSKWVGDAFGKGGIYDGVIKLQGYPFLDNKETYSYDFIGSQVMTRIDDLVVIPANSTTLDSLDEIIQYTDYKGFPVVNSLRDMMLIGFISRSELRFAIEQAKRTDGISGSSPCYFGTALPILEATAYVDLRPWMDMTPITASYKLSMEVVMELFRKMGVRYLLFAQNGKLHGLLTKKDILRHLAVVHRIQRMDGENKNVLLSTRGHEFDH</sequence>
<dbReference type="PRINTS" id="PR00762">
    <property type="entry name" value="CLCHANNEL"/>
</dbReference>
<feature type="domain" description="CBS" evidence="11">
    <location>
        <begin position="608"/>
        <end position="669"/>
    </location>
</feature>
<feature type="compositionally biased region" description="Polar residues" evidence="10">
    <location>
        <begin position="31"/>
        <end position="44"/>
    </location>
</feature>
<feature type="transmembrane region" description="Helical" evidence="9">
    <location>
        <begin position="398"/>
        <end position="418"/>
    </location>
</feature>
<feature type="transmembrane region" description="Helical" evidence="9">
    <location>
        <begin position="360"/>
        <end position="378"/>
    </location>
</feature>
<evidence type="ECO:0000256" key="4">
    <source>
        <dbReference type="ARBA" id="ARBA00022989"/>
    </source>
</evidence>
<evidence type="ECO:0000256" key="6">
    <source>
        <dbReference type="ARBA" id="ARBA00023136"/>
    </source>
</evidence>
<feature type="region of interest" description="Disordered" evidence="10">
    <location>
        <begin position="1"/>
        <end position="44"/>
    </location>
</feature>
<evidence type="ECO:0000259" key="11">
    <source>
        <dbReference type="PROSITE" id="PS51371"/>
    </source>
</evidence>
<feature type="transmembrane region" description="Helical" evidence="9">
    <location>
        <begin position="543"/>
        <end position="566"/>
    </location>
</feature>
<evidence type="ECO:0000256" key="2">
    <source>
        <dbReference type="ARBA" id="ARBA00022448"/>
    </source>
</evidence>
<evidence type="ECO:0000313" key="12">
    <source>
        <dbReference type="EMBL" id="KAK9703524.1"/>
    </source>
</evidence>
<feature type="domain" description="CBS" evidence="11">
    <location>
        <begin position="699"/>
        <end position="756"/>
    </location>
</feature>
<feature type="transmembrane region" description="Helical" evidence="9">
    <location>
        <begin position="319"/>
        <end position="339"/>
    </location>
</feature>
<feature type="transmembrane region" description="Helical" evidence="9">
    <location>
        <begin position="477"/>
        <end position="496"/>
    </location>
</feature>
<gene>
    <name evidence="12" type="ORF">K7432_010687</name>
</gene>
<dbReference type="Pfam" id="PF00654">
    <property type="entry name" value="Voltage_CLC"/>
    <property type="match status" value="1"/>
</dbReference>
<dbReference type="InterPro" id="IPR014743">
    <property type="entry name" value="Cl-channel_core"/>
</dbReference>
<evidence type="ECO:0000256" key="9">
    <source>
        <dbReference type="RuleBase" id="RU361221"/>
    </source>
</evidence>
<keyword evidence="6 9" id="KW-0472">Membrane</keyword>
<feature type="transmembrane region" description="Helical" evidence="9">
    <location>
        <begin position="283"/>
        <end position="307"/>
    </location>
</feature>
<dbReference type="Gene3D" id="3.10.580.20">
    <property type="match status" value="1"/>
</dbReference>
<name>A0ABR2VV30_9FUNG</name>
<keyword evidence="7 9" id="KW-0868">Chloride</keyword>
<dbReference type="Pfam" id="PF00571">
    <property type="entry name" value="CBS"/>
    <property type="match status" value="2"/>
</dbReference>
<keyword evidence="5 9" id="KW-0406">Ion transport</keyword>
<dbReference type="EMBL" id="JASJQH010007630">
    <property type="protein sequence ID" value="KAK9703524.1"/>
    <property type="molecule type" value="Genomic_DNA"/>
</dbReference>
<evidence type="ECO:0000313" key="13">
    <source>
        <dbReference type="Proteomes" id="UP001479436"/>
    </source>
</evidence>
<evidence type="ECO:0000256" key="5">
    <source>
        <dbReference type="ARBA" id="ARBA00023065"/>
    </source>
</evidence>
<dbReference type="SUPFAM" id="SSF54631">
    <property type="entry name" value="CBS-domain pair"/>
    <property type="match status" value="1"/>
</dbReference>
<evidence type="ECO:0000256" key="3">
    <source>
        <dbReference type="ARBA" id="ARBA00022692"/>
    </source>
</evidence>